<evidence type="ECO:0000313" key="3">
    <source>
        <dbReference type="Proteomes" id="UP000008070"/>
    </source>
</evidence>
<organism evidence="2 3">
    <name type="scientific">Methylorubrum extorquens (strain DSM 6343 / CIP 106787 / DM4)</name>
    <name type="common">Methylobacterium extorquens</name>
    <dbReference type="NCBI Taxonomy" id="661410"/>
    <lineage>
        <taxon>Bacteria</taxon>
        <taxon>Pseudomonadati</taxon>
        <taxon>Pseudomonadota</taxon>
        <taxon>Alphaproteobacteria</taxon>
        <taxon>Hyphomicrobiales</taxon>
        <taxon>Methylobacteriaceae</taxon>
        <taxon>Methylorubrum</taxon>
    </lineage>
</organism>
<evidence type="ECO:0000313" key="2">
    <source>
        <dbReference type="EMBL" id="CAX23543.1"/>
    </source>
</evidence>
<dbReference type="EMBL" id="FP103042">
    <property type="protein sequence ID" value="CAX23543.1"/>
    <property type="molecule type" value="Genomic_DNA"/>
</dbReference>
<feature type="domain" description="AB hydrolase-1" evidence="1">
    <location>
        <begin position="64"/>
        <end position="305"/>
    </location>
</feature>
<dbReference type="Proteomes" id="UP000008070">
    <property type="component" value="Chromosome"/>
</dbReference>
<dbReference type="PANTHER" id="PTHR43689:SF8">
    <property type="entry name" value="ALPHA_BETA-HYDROLASES SUPERFAMILY PROTEIN"/>
    <property type="match status" value="1"/>
</dbReference>
<accession>C7CJQ3</accession>
<gene>
    <name evidence="2" type="ORF">METD_I1954</name>
</gene>
<dbReference type="InterPro" id="IPR029058">
    <property type="entry name" value="AB_hydrolase_fold"/>
</dbReference>
<dbReference type="Pfam" id="PF00561">
    <property type="entry name" value="Abhydrolase_1"/>
    <property type="match status" value="1"/>
</dbReference>
<protein>
    <submittedName>
        <fullName evidence="2">Alpha/beta hydrolase</fullName>
    </submittedName>
</protein>
<dbReference type="AlphaFoldDB" id="C7CJQ3"/>
<dbReference type="InterPro" id="IPR000073">
    <property type="entry name" value="AB_hydrolase_1"/>
</dbReference>
<dbReference type="SUPFAM" id="SSF53474">
    <property type="entry name" value="alpha/beta-Hydrolases"/>
    <property type="match status" value="1"/>
</dbReference>
<keyword evidence="2" id="KW-0378">Hydrolase</keyword>
<dbReference type="KEGG" id="mdi:METDI1954"/>
<name>C7CJQ3_METED</name>
<dbReference type="GO" id="GO:0016787">
    <property type="term" value="F:hydrolase activity"/>
    <property type="evidence" value="ECO:0007669"/>
    <property type="project" value="UniProtKB-KW"/>
</dbReference>
<dbReference type="PRINTS" id="PR00412">
    <property type="entry name" value="EPOXHYDRLASE"/>
</dbReference>
<evidence type="ECO:0000259" key="1">
    <source>
        <dbReference type="Pfam" id="PF00561"/>
    </source>
</evidence>
<sequence length="333" mass="36173">MSPRRRPSVHSRVALGTVAAAAMATGLIVRARAKQAEDAHPPLGRFVEADGVRLHYIECGAGEPLVIFHGNGSMAEEFILSGFVTLAAQHFRVFVFDRPGYGYSERPHSKVWTPAAQADLLIGALARIGVDRVIALGHSWGASVAIAAALRHPDAVRGLVLESGYYYPSPRADLALFSIAALPLIGDVLRYTAYPLTARLLWPIMRRNLFSPAAVAPSFERFPSSMAMRPSQLHASAAESALMVPNAAVLQRHYRKLRMPIAIIAGIGDRMVDVDGQSRRLHGEVLQSSLHLVEECGHMVHHTAPHRVLAGLEEVRRAACEASARRETSLQAT</sequence>
<proteinExistence type="predicted"/>
<reference evidence="3" key="1">
    <citation type="journal article" date="2009" name="PLoS ONE">
        <title>Methylobacterium genome sequences: a reference blueprint to investigate microbial metabolism of C1 compounds from natural and industrial sources.</title>
        <authorList>
            <person name="Vuilleumier S."/>
            <person name="Chistoserdova L."/>
            <person name="Lee M.-C."/>
            <person name="Bringel F."/>
            <person name="Lajus A."/>
            <person name="Zhou Y."/>
            <person name="Gourion B."/>
            <person name="Barbe V."/>
            <person name="Chang J."/>
            <person name="Cruveiller S."/>
            <person name="Dossat C."/>
            <person name="Gillett W."/>
            <person name="Gruffaz C."/>
            <person name="Haugen E."/>
            <person name="Hourcade E."/>
            <person name="Levy R."/>
            <person name="Mangenot S."/>
            <person name="Muller E."/>
            <person name="Nadalig T."/>
            <person name="Pagni M."/>
            <person name="Penny C."/>
            <person name="Peyraud R."/>
            <person name="Robinson D.G."/>
            <person name="Roche D."/>
            <person name="Rouy Z."/>
            <person name="Saenampechek C."/>
            <person name="Salvignol G."/>
            <person name="Vallenet D."/>
            <person name="Wu Z."/>
            <person name="Marx C.J."/>
            <person name="Vorholt J.A."/>
            <person name="Olson M.V."/>
            <person name="Kaul R."/>
            <person name="Weissenbach J."/>
            <person name="Medigue C."/>
            <person name="Lidstrom M.E."/>
        </authorList>
    </citation>
    <scope>NUCLEOTIDE SEQUENCE [LARGE SCALE GENOMIC DNA]</scope>
    <source>
        <strain evidence="3">DSM 6343 / CIP 106787 / DM4</strain>
    </source>
</reference>
<dbReference type="InterPro" id="IPR000639">
    <property type="entry name" value="Epox_hydrolase-like"/>
</dbReference>
<dbReference type="HOGENOM" id="CLU_020336_13_0_5"/>
<dbReference type="PANTHER" id="PTHR43689">
    <property type="entry name" value="HYDROLASE"/>
    <property type="match status" value="1"/>
</dbReference>
<dbReference type="PRINTS" id="PR00111">
    <property type="entry name" value="ABHYDROLASE"/>
</dbReference>
<dbReference type="ESTHER" id="metep-a9w2b1">
    <property type="family name" value="6_AlphaBeta_hydrolase"/>
</dbReference>
<dbReference type="Gene3D" id="3.40.50.1820">
    <property type="entry name" value="alpha/beta hydrolase"/>
    <property type="match status" value="1"/>
</dbReference>